<evidence type="ECO:0000313" key="1">
    <source>
        <dbReference type="EMBL" id="KPI93547.1"/>
    </source>
</evidence>
<proteinExistence type="predicted"/>
<gene>
    <name evidence="1" type="ORF">RR46_10807</name>
</gene>
<dbReference type="AlphaFoldDB" id="A0A194PJQ0"/>
<keyword evidence="2" id="KW-1185">Reference proteome</keyword>
<accession>A0A194PJQ0</accession>
<sequence length="116" mass="12290">MRSSYACDVRLTCDRRATDVRLAATGAGGRARTAADKQHSTIITIPARDATGLLGALPPYVQGVARAAQPGRSPARPPRYTTLTKQLKLTAVRLRSARTQLIPSQIVKAAAAGQLL</sequence>
<dbReference type="Proteomes" id="UP000053268">
    <property type="component" value="Unassembled WGS sequence"/>
</dbReference>
<evidence type="ECO:0000313" key="2">
    <source>
        <dbReference type="Proteomes" id="UP000053268"/>
    </source>
</evidence>
<protein>
    <submittedName>
        <fullName evidence="1">Uncharacterized protein</fullName>
    </submittedName>
</protein>
<name>A0A194PJQ0_PAPXU</name>
<dbReference type="EMBL" id="KQ459602">
    <property type="protein sequence ID" value="KPI93547.1"/>
    <property type="molecule type" value="Genomic_DNA"/>
</dbReference>
<organism evidence="1 2">
    <name type="scientific">Papilio xuthus</name>
    <name type="common">Asian swallowtail butterfly</name>
    <dbReference type="NCBI Taxonomy" id="66420"/>
    <lineage>
        <taxon>Eukaryota</taxon>
        <taxon>Metazoa</taxon>
        <taxon>Ecdysozoa</taxon>
        <taxon>Arthropoda</taxon>
        <taxon>Hexapoda</taxon>
        <taxon>Insecta</taxon>
        <taxon>Pterygota</taxon>
        <taxon>Neoptera</taxon>
        <taxon>Endopterygota</taxon>
        <taxon>Lepidoptera</taxon>
        <taxon>Glossata</taxon>
        <taxon>Ditrysia</taxon>
        <taxon>Papilionoidea</taxon>
        <taxon>Papilionidae</taxon>
        <taxon>Papilioninae</taxon>
        <taxon>Papilio</taxon>
    </lineage>
</organism>
<reference evidence="1 2" key="1">
    <citation type="journal article" date="2015" name="Nat. Commun.">
        <title>Outbred genome sequencing and CRISPR/Cas9 gene editing in butterflies.</title>
        <authorList>
            <person name="Li X."/>
            <person name="Fan D."/>
            <person name="Zhang W."/>
            <person name="Liu G."/>
            <person name="Zhang L."/>
            <person name="Zhao L."/>
            <person name="Fang X."/>
            <person name="Chen L."/>
            <person name="Dong Y."/>
            <person name="Chen Y."/>
            <person name="Ding Y."/>
            <person name="Zhao R."/>
            <person name="Feng M."/>
            <person name="Zhu Y."/>
            <person name="Feng Y."/>
            <person name="Jiang X."/>
            <person name="Zhu D."/>
            <person name="Xiang H."/>
            <person name="Feng X."/>
            <person name="Li S."/>
            <person name="Wang J."/>
            <person name="Zhang G."/>
            <person name="Kronforst M.R."/>
            <person name="Wang W."/>
        </authorList>
    </citation>
    <scope>NUCLEOTIDE SEQUENCE [LARGE SCALE GENOMIC DNA]</scope>
    <source>
        <strain evidence="1">Ya'a_city_454_Px</strain>
        <tissue evidence="1">Whole body</tissue>
    </source>
</reference>